<evidence type="ECO:0000313" key="14">
    <source>
        <dbReference type="Proteomes" id="UP000708208"/>
    </source>
</evidence>
<proteinExistence type="predicted"/>
<dbReference type="InterPro" id="IPR033116">
    <property type="entry name" value="TRYPSIN_SER"/>
</dbReference>
<dbReference type="GO" id="GO:0004252">
    <property type="term" value="F:serine-type endopeptidase activity"/>
    <property type="evidence" value="ECO:0007669"/>
    <property type="project" value="InterPro"/>
</dbReference>
<dbReference type="GO" id="GO:0006508">
    <property type="term" value="P:proteolysis"/>
    <property type="evidence" value="ECO:0007669"/>
    <property type="project" value="UniProtKB-KW"/>
</dbReference>
<dbReference type="OrthoDB" id="9425590at2759"/>
<dbReference type="PANTHER" id="PTHR24252">
    <property type="entry name" value="ACROSIN-RELATED"/>
    <property type="match status" value="1"/>
</dbReference>
<evidence type="ECO:0000256" key="8">
    <source>
        <dbReference type="ARBA" id="ARBA00052079"/>
    </source>
</evidence>
<keyword evidence="7" id="KW-1015">Disulfide bond</keyword>
<dbReference type="Pfam" id="PF00089">
    <property type="entry name" value="Trypsin"/>
    <property type="match status" value="1"/>
</dbReference>
<dbReference type="CDD" id="cd00190">
    <property type="entry name" value="Tryp_SPc"/>
    <property type="match status" value="1"/>
</dbReference>
<keyword evidence="3 11" id="KW-0732">Signal</keyword>
<dbReference type="FunFam" id="2.40.10.10:FF:000120">
    <property type="entry name" value="Putative serine protease"/>
    <property type="match status" value="1"/>
</dbReference>
<dbReference type="InterPro" id="IPR018114">
    <property type="entry name" value="TRYPSIN_HIS"/>
</dbReference>
<evidence type="ECO:0000256" key="3">
    <source>
        <dbReference type="ARBA" id="ARBA00022729"/>
    </source>
</evidence>
<comment type="caution">
    <text evidence="13">The sequence shown here is derived from an EMBL/GenBank/DDBJ whole genome shotgun (WGS) entry which is preliminary data.</text>
</comment>
<reference evidence="13" key="1">
    <citation type="submission" date="2021-06" db="EMBL/GenBank/DDBJ databases">
        <authorList>
            <person name="Hodson N. C."/>
            <person name="Mongue J. A."/>
            <person name="Jaron S. K."/>
        </authorList>
    </citation>
    <scope>NUCLEOTIDE SEQUENCE</scope>
</reference>
<evidence type="ECO:0000256" key="5">
    <source>
        <dbReference type="ARBA" id="ARBA00022820"/>
    </source>
</evidence>
<name>A0A8J2PBG5_9HEXA</name>
<organism evidence="13 14">
    <name type="scientific">Allacma fusca</name>
    <dbReference type="NCBI Taxonomy" id="39272"/>
    <lineage>
        <taxon>Eukaryota</taxon>
        <taxon>Metazoa</taxon>
        <taxon>Ecdysozoa</taxon>
        <taxon>Arthropoda</taxon>
        <taxon>Hexapoda</taxon>
        <taxon>Collembola</taxon>
        <taxon>Symphypleona</taxon>
        <taxon>Sminthuridae</taxon>
        <taxon>Allacma</taxon>
    </lineage>
</organism>
<feature type="domain" description="Peptidase S1" evidence="12">
    <location>
        <begin position="118"/>
        <end position="367"/>
    </location>
</feature>
<keyword evidence="5" id="KW-0353">Hemolymph clotting</keyword>
<accession>A0A8J2PBG5</accession>
<keyword evidence="1" id="KW-0768">Sushi</keyword>
<evidence type="ECO:0000256" key="6">
    <source>
        <dbReference type="ARBA" id="ARBA00022825"/>
    </source>
</evidence>
<dbReference type="PROSITE" id="PS00135">
    <property type="entry name" value="TRYPSIN_SER"/>
    <property type="match status" value="1"/>
</dbReference>
<evidence type="ECO:0000256" key="10">
    <source>
        <dbReference type="RuleBase" id="RU363034"/>
    </source>
</evidence>
<feature type="non-terminal residue" evidence="13">
    <location>
        <position position="1"/>
    </location>
</feature>
<dbReference type="GO" id="GO:0042381">
    <property type="term" value="P:hemolymph coagulation"/>
    <property type="evidence" value="ECO:0007669"/>
    <property type="project" value="UniProtKB-KW"/>
</dbReference>
<evidence type="ECO:0000256" key="7">
    <source>
        <dbReference type="ARBA" id="ARBA00023157"/>
    </source>
</evidence>
<keyword evidence="2 10" id="KW-0645">Protease</keyword>
<sequence length="367" mass="41291">YNRTMSTKTIIPCLLVLLFLLTLVHSEDNDTVELIQRFVHPNITSDSPIDPTPFVPAQDRDRGFLGIRVLCKCGIQNNRTKNNRASREVEDALPVPNETTFKTTSEDSTSDLSIDHYVSNGTEAEINEYPWVVALVYNLGNGTKVHFCGGTLFSSRYILTAAHCLEGKTPETTEVWLNQHDILLQHGDTLQIKAERFIVHPKYHPYMLYNDISIIQLAEEVDIIRENYRPVCLPSLDFEPLDTTDTSKGVAAGWGQIYYSGPKSDKLLKVSVPILNNLECKEKSEPYYKRRITDHMLCAGNIIMGGPDTCPGDSGGPLFVNQDGKHVLTGIVSWGYRCGEPKRPGVYTRVSSKLIMRQKHIKMIVLH</sequence>
<dbReference type="SMART" id="SM00020">
    <property type="entry name" value="Tryp_SPc"/>
    <property type="match status" value="1"/>
</dbReference>
<protein>
    <recommendedName>
        <fullName evidence="9">limulus clotting factor C</fullName>
        <ecNumber evidence="9">3.4.21.84</ecNumber>
    </recommendedName>
</protein>
<evidence type="ECO:0000256" key="4">
    <source>
        <dbReference type="ARBA" id="ARBA00022801"/>
    </source>
</evidence>
<dbReference type="PROSITE" id="PS00134">
    <property type="entry name" value="TRYPSIN_HIS"/>
    <property type="match status" value="1"/>
</dbReference>
<evidence type="ECO:0000256" key="2">
    <source>
        <dbReference type="ARBA" id="ARBA00022670"/>
    </source>
</evidence>
<gene>
    <name evidence="13" type="ORF">AFUS01_LOCUS21674</name>
</gene>
<dbReference type="EC" id="3.4.21.84" evidence="9"/>
<dbReference type="PROSITE" id="PS50240">
    <property type="entry name" value="TRYPSIN_DOM"/>
    <property type="match status" value="1"/>
</dbReference>
<keyword evidence="6 10" id="KW-0720">Serine protease</keyword>
<feature type="chain" id="PRO_5035279798" description="limulus clotting factor C" evidence="11">
    <location>
        <begin position="27"/>
        <end position="367"/>
    </location>
</feature>
<evidence type="ECO:0000256" key="11">
    <source>
        <dbReference type="SAM" id="SignalP"/>
    </source>
</evidence>
<evidence type="ECO:0000259" key="12">
    <source>
        <dbReference type="PROSITE" id="PS50240"/>
    </source>
</evidence>
<dbReference type="InterPro" id="IPR001254">
    <property type="entry name" value="Trypsin_dom"/>
</dbReference>
<comment type="catalytic activity">
    <reaction evidence="8">
        <text>Selective cleavage of 103-Arg-|-Ser-104 and 124-Ile-|-Ile-125 bonds in Limulus clotting factor B to form activated factor B. Cleavage of -Pro-Arg-|-Xaa- bonds in synthetic substrates.</text>
        <dbReference type="EC" id="3.4.21.84"/>
    </reaction>
</comment>
<evidence type="ECO:0000313" key="13">
    <source>
        <dbReference type="EMBL" id="CAG7733217.1"/>
    </source>
</evidence>
<dbReference type="EMBL" id="CAJVCH010245263">
    <property type="protein sequence ID" value="CAG7733217.1"/>
    <property type="molecule type" value="Genomic_DNA"/>
</dbReference>
<evidence type="ECO:0000256" key="9">
    <source>
        <dbReference type="ARBA" id="ARBA00066707"/>
    </source>
</evidence>
<dbReference type="AlphaFoldDB" id="A0A8J2PBG5"/>
<dbReference type="PANTHER" id="PTHR24252:SF7">
    <property type="entry name" value="HYALIN"/>
    <property type="match status" value="1"/>
</dbReference>
<feature type="signal peptide" evidence="11">
    <location>
        <begin position="1"/>
        <end position="26"/>
    </location>
</feature>
<keyword evidence="4 10" id="KW-0378">Hydrolase</keyword>
<keyword evidence="14" id="KW-1185">Reference proteome</keyword>
<dbReference type="Proteomes" id="UP000708208">
    <property type="component" value="Unassembled WGS sequence"/>
</dbReference>
<evidence type="ECO:0000256" key="1">
    <source>
        <dbReference type="ARBA" id="ARBA00022659"/>
    </source>
</evidence>